<evidence type="ECO:0000313" key="3">
    <source>
        <dbReference type="EMBL" id="CAK9170907.1"/>
    </source>
</evidence>
<dbReference type="PANTHER" id="PTHR13275">
    <property type="entry name" value="YL-1 PROTEIN TRANSCRIPTION FACTOR-LIKE 1"/>
    <property type="match status" value="1"/>
</dbReference>
<dbReference type="Pfam" id="PF08265">
    <property type="entry name" value="YL1_C"/>
    <property type="match status" value="1"/>
</dbReference>
<dbReference type="PANTHER" id="PTHR13275:SF4">
    <property type="entry name" value="VACUOLAR PROTEIN SORTING-ASSOCIATED PROTEIN 72 HOMOLOG"/>
    <property type="match status" value="1"/>
</dbReference>
<feature type="region of interest" description="Disordered" evidence="1">
    <location>
        <begin position="60"/>
        <end position="80"/>
    </location>
</feature>
<dbReference type="AlphaFoldDB" id="A0ABC8TS69"/>
<evidence type="ECO:0000259" key="2">
    <source>
        <dbReference type="SMART" id="SM00993"/>
    </source>
</evidence>
<comment type="caution">
    <text evidence="3">The sequence shown here is derived from an EMBL/GenBank/DDBJ whole genome shotgun (WGS) entry which is preliminary data.</text>
</comment>
<sequence length="102" mass="11603">MPRNPQKAVCAVTGLPAKYRDPRTGLSYATKEAFRKIREQFSIENSNLGKKRSMGILSESISGQGFSGRRKRTKNSDNREACHFRSLARFRRIPALEIEDSE</sequence>
<dbReference type="EMBL" id="CAUOFW020005613">
    <property type="protein sequence ID" value="CAK9170907.1"/>
    <property type="molecule type" value="Genomic_DNA"/>
</dbReference>
<protein>
    <recommendedName>
        <fullName evidence="2">Vps72/YL1 C-terminal domain-containing protein</fullName>
    </recommendedName>
</protein>
<reference evidence="3 4" key="1">
    <citation type="submission" date="2024-02" db="EMBL/GenBank/DDBJ databases">
        <authorList>
            <person name="Vignale AGUSTIN F."/>
            <person name="Sosa J E."/>
            <person name="Modenutti C."/>
        </authorList>
    </citation>
    <scope>NUCLEOTIDE SEQUENCE [LARGE SCALE GENOMIC DNA]</scope>
</reference>
<name>A0ABC8TS69_9AQUA</name>
<dbReference type="InterPro" id="IPR013272">
    <property type="entry name" value="Vps72/YL1_C"/>
</dbReference>
<dbReference type="SMART" id="SM00993">
    <property type="entry name" value="YL1_C"/>
    <property type="match status" value="1"/>
</dbReference>
<evidence type="ECO:0000313" key="4">
    <source>
        <dbReference type="Proteomes" id="UP001642360"/>
    </source>
</evidence>
<organism evidence="3 4">
    <name type="scientific">Ilex paraguariensis</name>
    <name type="common">yerba mate</name>
    <dbReference type="NCBI Taxonomy" id="185542"/>
    <lineage>
        <taxon>Eukaryota</taxon>
        <taxon>Viridiplantae</taxon>
        <taxon>Streptophyta</taxon>
        <taxon>Embryophyta</taxon>
        <taxon>Tracheophyta</taxon>
        <taxon>Spermatophyta</taxon>
        <taxon>Magnoliopsida</taxon>
        <taxon>eudicotyledons</taxon>
        <taxon>Gunneridae</taxon>
        <taxon>Pentapetalae</taxon>
        <taxon>asterids</taxon>
        <taxon>campanulids</taxon>
        <taxon>Aquifoliales</taxon>
        <taxon>Aquifoliaceae</taxon>
        <taxon>Ilex</taxon>
    </lineage>
</organism>
<proteinExistence type="predicted"/>
<keyword evidence="4" id="KW-1185">Reference proteome</keyword>
<feature type="domain" description="Vps72/YL1 C-terminal" evidence="2">
    <location>
        <begin position="8"/>
        <end position="37"/>
    </location>
</feature>
<dbReference type="Proteomes" id="UP001642360">
    <property type="component" value="Unassembled WGS sequence"/>
</dbReference>
<gene>
    <name evidence="3" type="ORF">ILEXP_LOCUS40427</name>
</gene>
<evidence type="ECO:0000256" key="1">
    <source>
        <dbReference type="SAM" id="MobiDB-lite"/>
    </source>
</evidence>
<accession>A0ABC8TS69</accession>